<dbReference type="Proteomes" id="UP000011669">
    <property type="component" value="Unassembled WGS sequence"/>
</dbReference>
<organism evidence="2 3">
    <name type="scientific">Halococcus saccharolyticus DSM 5350</name>
    <dbReference type="NCBI Taxonomy" id="1227455"/>
    <lineage>
        <taxon>Archaea</taxon>
        <taxon>Methanobacteriati</taxon>
        <taxon>Methanobacteriota</taxon>
        <taxon>Stenosarchaea group</taxon>
        <taxon>Halobacteria</taxon>
        <taxon>Halobacteriales</taxon>
        <taxon>Halococcaceae</taxon>
        <taxon>Halococcus</taxon>
    </lineage>
</organism>
<protein>
    <recommendedName>
        <fullName evidence="1">PPC domain-containing protein</fullName>
    </recommendedName>
</protein>
<accession>M0MMM9</accession>
<dbReference type="Pfam" id="PF03479">
    <property type="entry name" value="PCC"/>
    <property type="match status" value="1"/>
</dbReference>
<dbReference type="EMBL" id="AOMD01000011">
    <property type="protein sequence ID" value="EMA46926.1"/>
    <property type="molecule type" value="Genomic_DNA"/>
</dbReference>
<feature type="domain" description="PPC" evidence="1">
    <location>
        <begin position="11"/>
        <end position="125"/>
    </location>
</feature>
<dbReference type="PANTHER" id="PTHR34988">
    <property type="entry name" value="PROTEIN, PUTATIVE-RELATED"/>
    <property type="match status" value="1"/>
</dbReference>
<dbReference type="AlphaFoldDB" id="M0MMM9"/>
<dbReference type="Gene3D" id="3.30.1330.80">
    <property type="entry name" value="Hypothetical protein, similar to alpha- acetolactate decarboxylase, domain 2"/>
    <property type="match status" value="1"/>
</dbReference>
<dbReference type="PANTHER" id="PTHR34988:SF1">
    <property type="entry name" value="DNA-BINDING PROTEIN"/>
    <property type="match status" value="1"/>
</dbReference>
<reference evidence="2 3" key="1">
    <citation type="journal article" date="2014" name="PLoS Genet.">
        <title>Phylogenetically driven sequencing of extremely halophilic archaea reveals strategies for static and dynamic osmo-response.</title>
        <authorList>
            <person name="Becker E.A."/>
            <person name="Seitzer P.M."/>
            <person name="Tritt A."/>
            <person name="Larsen D."/>
            <person name="Krusor M."/>
            <person name="Yao A.I."/>
            <person name="Wu D."/>
            <person name="Madern D."/>
            <person name="Eisen J.A."/>
            <person name="Darling A.E."/>
            <person name="Facciotti M.T."/>
        </authorList>
    </citation>
    <scope>NUCLEOTIDE SEQUENCE [LARGE SCALE GENOMIC DNA]</scope>
    <source>
        <strain evidence="2 3">DSM 5350</strain>
    </source>
</reference>
<dbReference type="PATRIC" id="fig|1227455.4.peg.568"/>
<dbReference type="OrthoDB" id="340771at2157"/>
<dbReference type="CDD" id="cd11378">
    <property type="entry name" value="DUF296"/>
    <property type="match status" value="1"/>
</dbReference>
<dbReference type="SUPFAM" id="SSF117856">
    <property type="entry name" value="AF0104/ALDC/Ptd012-like"/>
    <property type="match status" value="1"/>
</dbReference>
<dbReference type="STRING" id="1227455.C449_02789"/>
<dbReference type="InParanoid" id="M0MMM9"/>
<sequence length="144" mass="15906">METFETNDDHVIVRLDSGDMALESITEACEEHDIDTGAIVSGIGTFRNLNIHYVPTAEFPDEKSERNTFLNLEGAWEVGTIDGAIADGDPHLHVIAYNGDETVAGHLEDGCEVHILSELTIRKFDGPEMTRRPNEKNVGTLQLK</sequence>
<evidence type="ECO:0000313" key="2">
    <source>
        <dbReference type="EMBL" id="EMA46926.1"/>
    </source>
</evidence>
<dbReference type="RefSeq" id="WP_006076382.1">
    <property type="nucleotide sequence ID" value="NZ_AOMD01000011.1"/>
</dbReference>
<evidence type="ECO:0000313" key="3">
    <source>
        <dbReference type="Proteomes" id="UP000011669"/>
    </source>
</evidence>
<keyword evidence="3" id="KW-1185">Reference proteome</keyword>
<dbReference type="InterPro" id="IPR005175">
    <property type="entry name" value="PPC_dom"/>
</dbReference>
<name>M0MMM9_9EURY</name>
<comment type="caution">
    <text evidence="2">The sequence shown here is derived from an EMBL/GenBank/DDBJ whole genome shotgun (WGS) entry which is preliminary data.</text>
</comment>
<proteinExistence type="predicted"/>
<gene>
    <name evidence="2" type="ORF">C449_02789</name>
</gene>
<evidence type="ECO:0000259" key="1">
    <source>
        <dbReference type="Pfam" id="PF03479"/>
    </source>
</evidence>